<dbReference type="EMBL" id="CATQJA010002314">
    <property type="protein sequence ID" value="CAJ0570449.1"/>
    <property type="molecule type" value="Genomic_DNA"/>
</dbReference>
<feature type="region of interest" description="Disordered" evidence="1">
    <location>
        <begin position="1"/>
        <end position="30"/>
    </location>
</feature>
<organism evidence="2 3">
    <name type="scientific">Mesorhabditis spiculigera</name>
    <dbReference type="NCBI Taxonomy" id="96644"/>
    <lineage>
        <taxon>Eukaryota</taxon>
        <taxon>Metazoa</taxon>
        <taxon>Ecdysozoa</taxon>
        <taxon>Nematoda</taxon>
        <taxon>Chromadorea</taxon>
        <taxon>Rhabditida</taxon>
        <taxon>Rhabditina</taxon>
        <taxon>Rhabditomorpha</taxon>
        <taxon>Rhabditoidea</taxon>
        <taxon>Rhabditidae</taxon>
        <taxon>Mesorhabditinae</taxon>
        <taxon>Mesorhabditis</taxon>
    </lineage>
</organism>
<dbReference type="AlphaFoldDB" id="A0AA36CJZ8"/>
<dbReference type="Proteomes" id="UP001177023">
    <property type="component" value="Unassembled WGS sequence"/>
</dbReference>
<accession>A0AA36CJZ8</accession>
<proteinExistence type="predicted"/>
<evidence type="ECO:0000313" key="2">
    <source>
        <dbReference type="EMBL" id="CAJ0570449.1"/>
    </source>
</evidence>
<keyword evidence="3" id="KW-1185">Reference proteome</keyword>
<name>A0AA36CJZ8_9BILA</name>
<gene>
    <name evidence="2" type="ORF">MSPICULIGERA_LOCUS8888</name>
</gene>
<sequence length="109" mass="13064">MSSSYWEGPRWRRSQPSDASNLYDTDAGFENWATNPRSRRSYQIEDDGYYGSFSEPLWNFPRDRRGQPADMEGFYDVAAYEPSWQLSRRRRAQPIDIDLYENPAWNYQF</sequence>
<protein>
    <submittedName>
        <fullName evidence="2">Uncharacterized protein</fullName>
    </submittedName>
</protein>
<evidence type="ECO:0000313" key="3">
    <source>
        <dbReference type="Proteomes" id="UP001177023"/>
    </source>
</evidence>
<feature type="non-terminal residue" evidence="2">
    <location>
        <position position="109"/>
    </location>
</feature>
<feature type="compositionally biased region" description="Polar residues" evidence="1">
    <location>
        <begin position="14"/>
        <end position="23"/>
    </location>
</feature>
<evidence type="ECO:0000256" key="1">
    <source>
        <dbReference type="SAM" id="MobiDB-lite"/>
    </source>
</evidence>
<comment type="caution">
    <text evidence="2">The sequence shown here is derived from an EMBL/GenBank/DDBJ whole genome shotgun (WGS) entry which is preliminary data.</text>
</comment>
<reference evidence="2" key="1">
    <citation type="submission" date="2023-06" db="EMBL/GenBank/DDBJ databases">
        <authorList>
            <person name="Delattre M."/>
        </authorList>
    </citation>
    <scope>NUCLEOTIDE SEQUENCE</scope>
    <source>
        <strain evidence="2">AF72</strain>
    </source>
</reference>